<dbReference type="RefSeq" id="WP_377366095.1">
    <property type="nucleotide sequence ID" value="NZ_JBHTMN010000007.1"/>
</dbReference>
<dbReference type="Pfam" id="PF00266">
    <property type="entry name" value="Aminotran_5"/>
    <property type="match status" value="1"/>
</dbReference>
<dbReference type="InterPro" id="IPR000192">
    <property type="entry name" value="Aminotrans_V_dom"/>
</dbReference>
<dbReference type="GO" id="GO:0008483">
    <property type="term" value="F:transaminase activity"/>
    <property type="evidence" value="ECO:0007669"/>
    <property type="project" value="UniProtKB-KW"/>
</dbReference>
<dbReference type="InterPro" id="IPR015422">
    <property type="entry name" value="PyrdxlP-dep_Trfase_small"/>
</dbReference>
<feature type="domain" description="Aminotransferase class V" evidence="2">
    <location>
        <begin position="26"/>
        <end position="401"/>
    </location>
</feature>
<dbReference type="InterPro" id="IPR015421">
    <property type="entry name" value="PyrdxlP-dep_Trfase_major"/>
</dbReference>
<gene>
    <name evidence="3" type="ORF">ACFQ45_06040</name>
</gene>
<dbReference type="PANTHER" id="PTHR43586:SF21">
    <property type="entry name" value="PYRIDOXAL PHOSPHATE (PLP)-DEPENDENT ASPARTATE AMINOTRANSFERASE SUPERFAMILY"/>
    <property type="match status" value="1"/>
</dbReference>
<dbReference type="Proteomes" id="UP001597059">
    <property type="component" value="Unassembled WGS sequence"/>
</dbReference>
<evidence type="ECO:0000259" key="2">
    <source>
        <dbReference type="Pfam" id="PF00266"/>
    </source>
</evidence>
<keyword evidence="3" id="KW-0032">Aminotransferase</keyword>
<accession>A0ABW4B2W0</accession>
<evidence type="ECO:0000313" key="3">
    <source>
        <dbReference type="EMBL" id="MFD1382915.1"/>
    </source>
</evidence>
<evidence type="ECO:0000256" key="1">
    <source>
        <dbReference type="ARBA" id="ARBA00022898"/>
    </source>
</evidence>
<comment type="caution">
    <text evidence="3">The sequence shown here is derived from an EMBL/GenBank/DDBJ whole genome shotgun (WGS) entry which is preliminary data.</text>
</comment>
<organism evidence="3 4">
    <name type="scientific">Rhodanobacter aciditrophus</name>
    <dbReference type="NCBI Taxonomy" id="1623218"/>
    <lineage>
        <taxon>Bacteria</taxon>
        <taxon>Pseudomonadati</taxon>
        <taxon>Pseudomonadota</taxon>
        <taxon>Gammaproteobacteria</taxon>
        <taxon>Lysobacterales</taxon>
        <taxon>Rhodanobacteraceae</taxon>
        <taxon>Rhodanobacter</taxon>
    </lineage>
</organism>
<name>A0ABW4B2W0_9GAMM</name>
<keyword evidence="1" id="KW-0663">Pyridoxal phosphate</keyword>
<protein>
    <submittedName>
        <fullName evidence="3">Aminotransferase class V-fold PLP-dependent enzyme</fullName>
    </submittedName>
</protein>
<sequence length="409" mass="45274">MSALDLQFVRSQFPAFDEPSLEGQAFFDNAGGAYACLPVIVHLNRYYHESKIQPYHLHPVSQKAGKQMDASHERLAGYLNVSPEEVHLGPSTSQNTYVLAQAFANVLLPGDEIIVTNQDHEANIGVWRRLEKQGVVIKEWRVDSVTGELDPSDLDTLFTEKTKLLAFNHCSNVVAHINPVKEICSKAKQAGVWTVVDGVSYAAHGMPDVADLGVDIYVFSLYKTYGPHLGVMVIRDEMADILGNQAHYFNGAYRHKWFVPAGPDHAQVAAAQGVIDYFDRLHDHHFEKASTVQVRAQRVRKLIQEADAALLPQLLDYVSEHPKLTLVGPSNPAKRAATVSILPTDQTPQELAAKLVKQGIICGAGHFYAVRLLEALGVDPDTGVLRLSFVHYTSQEDMQQLLNALDRVL</sequence>
<evidence type="ECO:0000313" key="4">
    <source>
        <dbReference type="Proteomes" id="UP001597059"/>
    </source>
</evidence>
<keyword evidence="4" id="KW-1185">Reference proteome</keyword>
<reference evidence="4" key="1">
    <citation type="journal article" date="2019" name="Int. J. Syst. Evol. Microbiol.">
        <title>The Global Catalogue of Microorganisms (GCM) 10K type strain sequencing project: providing services to taxonomists for standard genome sequencing and annotation.</title>
        <authorList>
            <consortium name="The Broad Institute Genomics Platform"/>
            <consortium name="The Broad Institute Genome Sequencing Center for Infectious Disease"/>
            <person name="Wu L."/>
            <person name="Ma J."/>
        </authorList>
    </citation>
    <scope>NUCLEOTIDE SEQUENCE [LARGE SCALE GENOMIC DNA]</scope>
    <source>
        <strain evidence="4">JCM 30774</strain>
    </source>
</reference>
<dbReference type="SUPFAM" id="SSF53383">
    <property type="entry name" value="PLP-dependent transferases"/>
    <property type="match status" value="1"/>
</dbReference>
<dbReference type="EMBL" id="JBHTMN010000007">
    <property type="protein sequence ID" value="MFD1382915.1"/>
    <property type="molecule type" value="Genomic_DNA"/>
</dbReference>
<dbReference type="Gene3D" id="3.40.640.10">
    <property type="entry name" value="Type I PLP-dependent aspartate aminotransferase-like (Major domain)"/>
    <property type="match status" value="1"/>
</dbReference>
<dbReference type="PANTHER" id="PTHR43586">
    <property type="entry name" value="CYSTEINE DESULFURASE"/>
    <property type="match status" value="1"/>
</dbReference>
<keyword evidence="3" id="KW-0808">Transferase</keyword>
<proteinExistence type="predicted"/>
<dbReference type="Gene3D" id="3.90.1150.10">
    <property type="entry name" value="Aspartate Aminotransferase, domain 1"/>
    <property type="match status" value="1"/>
</dbReference>
<dbReference type="InterPro" id="IPR015424">
    <property type="entry name" value="PyrdxlP-dep_Trfase"/>
</dbReference>